<proteinExistence type="inferred from homology"/>
<protein>
    <recommendedName>
        <fullName evidence="6 15">Anthranilate synthase component 1</fullName>
        <ecNumber evidence="5 15">4.1.3.27</ecNumber>
    </recommendedName>
</protein>
<dbReference type="STRING" id="36844.SAMN04488501_11217"/>
<dbReference type="InterPro" id="IPR015890">
    <property type="entry name" value="Chorismate_C"/>
</dbReference>
<keyword evidence="20" id="KW-1185">Reference proteome</keyword>
<evidence type="ECO:0000256" key="1">
    <source>
        <dbReference type="ARBA" id="ARBA00001946"/>
    </source>
</evidence>
<evidence type="ECO:0000256" key="15">
    <source>
        <dbReference type="RuleBase" id="RU364045"/>
    </source>
</evidence>
<evidence type="ECO:0000259" key="17">
    <source>
        <dbReference type="Pfam" id="PF00425"/>
    </source>
</evidence>
<feature type="domain" description="Chorismate-utilising enzyme C-terminal" evidence="17">
    <location>
        <begin position="204"/>
        <end position="457"/>
    </location>
</feature>
<dbReference type="PANTHER" id="PTHR11236:SF48">
    <property type="entry name" value="ISOCHORISMATE SYNTHASE MENF"/>
    <property type="match status" value="1"/>
</dbReference>
<dbReference type="PATRIC" id="fig|1121318.3.peg.1553"/>
<dbReference type="SUPFAM" id="SSF56322">
    <property type="entry name" value="ADC synthase"/>
    <property type="match status" value="1"/>
</dbReference>
<dbReference type="RefSeq" id="WP_242846748.1">
    <property type="nucleotide sequence ID" value="NZ_LHUR01000021.1"/>
</dbReference>
<evidence type="ECO:0000256" key="2">
    <source>
        <dbReference type="ARBA" id="ARBA00004873"/>
    </source>
</evidence>
<comment type="caution">
    <text evidence="19">The sequence shown here is derived from an EMBL/GenBank/DDBJ whole genome shotgun (WGS) entry which is preliminary data.</text>
</comment>
<dbReference type="PANTHER" id="PTHR11236">
    <property type="entry name" value="AMINOBENZOATE/ANTHRANILATE SYNTHASE"/>
    <property type="match status" value="1"/>
</dbReference>
<evidence type="ECO:0000256" key="9">
    <source>
        <dbReference type="ARBA" id="ARBA00022822"/>
    </source>
</evidence>
<keyword evidence="12 15" id="KW-0456">Lyase</keyword>
<evidence type="ECO:0000256" key="11">
    <source>
        <dbReference type="ARBA" id="ARBA00023141"/>
    </source>
</evidence>
<dbReference type="UniPathway" id="UPA00035">
    <property type="reaction ID" value="UER00040"/>
</dbReference>
<dbReference type="Gene3D" id="3.60.120.10">
    <property type="entry name" value="Anthranilate synthase"/>
    <property type="match status" value="1"/>
</dbReference>
<reference evidence="20" key="1">
    <citation type="submission" date="2015-08" db="EMBL/GenBank/DDBJ databases">
        <title>Genome sequence of the strict anaerobe Clostridium homopropionicum LuHBu1 (DSM 5847T).</title>
        <authorList>
            <person name="Poehlein A."/>
            <person name="Beck M."/>
            <person name="Schiel-Bengelsdorf B."/>
            <person name="Bengelsdorf F.R."/>
            <person name="Daniel R."/>
            <person name="Duerre P."/>
        </authorList>
    </citation>
    <scope>NUCLEOTIDE SEQUENCE [LARGE SCALE GENOMIC DNA]</scope>
    <source>
        <strain evidence="20">DSM 5847</strain>
    </source>
</reference>
<dbReference type="GO" id="GO:0046872">
    <property type="term" value="F:metal ion binding"/>
    <property type="evidence" value="ECO:0007669"/>
    <property type="project" value="UniProtKB-KW"/>
</dbReference>
<dbReference type="NCBIfam" id="TIGR00564">
    <property type="entry name" value="trpE_most"/>
    <property type="match status" value="1"/>
</dbReference>
<evidence type="ECO:0000256" key="6">
    <source>
        <dbReference type="ARBA" id="ARBA00020653"/>
    </source>
</evidence>
<keyword evidence="7 15" id="KW-0028">Amino-acid biosynthesis</keyword>
<dbReference type="InterPro" id="IPR005801">
    <property type="entry name" value="ADC_synthase"/>
</dbReference>
<keyword evidence="16" id="KW-0175">Coiled coil</keyword>
<evidence type="ECO:0000256" key="13">
    <source>
        <dbReference type="ARBA" id="ARBA00025634"/>
    </source>
</evidence>
<comment type="subunit">
    <text evidence="4 15">Heterotetramer consisting of two non-identical subunits: a beta subunit (TrpG) and a large alpha subunit (TrpE).</text>
</comment>
<sequence length="470" mass="53813">MKNSNLIPYTKILSGDIETPITLFKKYVGEEVGFLLESYDSESKRFSFIGKRPSAIIKSKNYETEIMEEDNIMVLKGKALDQVRDYLSKYNIKNNTNYSFIGGAVGAIAYDIIRQYERIPEENIDKLVLPDLHLMVAKELVIYDHFHNQIVLMVLEEEEEKGREEAERKLNLMEEEIKNSNLSFNDLTINEEVKKNKVKGNTTKKSFMEMVEKAKKYIYEGDIFQVVLSQRWEVETKEHPFTLYRRLRELNPSQYLFYFNFGDYKVVGSSPEMLVKVQNDQVFTCPIAGTRKRGKNLKEDERLAEELLSDEKEKAEHVMLVDLARNDVGRISKIGSVKVTEFMKVKNYSHVMHIVSMVEGEKEKSKSSFDILSSILPAGTLSGAPKIRAMEIIEELEKEKRGIYGGAVGYFGFDGNMDMCIAIRMMVIKDNKAFVQAGAGIVADSISEKEYEECENKAKAIIKILGGDME</sequence>
<organism evidence="19 20">
    <name type="scientific">Clostridium homopropionicum DSM 5847</name>
    <dbReference type="NCBI Taxonomy" id="1121318"/>
    <lineage>
        <taxon>Bacteria</taxon>
        <taxon>Bacillati</taxon>
        <taxon>Bacillota</taxon>
        <taxon>Clostridia</taxon>
        <taxon>Eubacteriales</taxon>
        <taxon>Clostridiaceae</taxon>
        <taxon>Clostridium</taxon>
    </lineage>
</organism>
<feature type="domain" description="Anthranilate synthase component I N-terminal" evidence="18">
    <location>
        <begin position="16"/>
        <end position="151"/>
    </location>
</feature>
<dbReference type="GO" id="GO:0004049">
    <property type="term" value="F:anthranilate synthase activity"/>
    <property type="evidence" value="ECO:0007669"/>
    <property type="project" value="UniProtKB-EC"/>
</dbReference>
<evidence type="ECO:0000313" key="20">
    <source>
        <dbReference type="Proteomes" id="UP000037043"/>
    </source>
</evidence>
<evidence type="ECO:0000256" key="16">
    <source>
        <dbReference type="SAM" id="Coils"/>
    </source>
</evidence>
<dbReference type="InterPro" id="IPR019999">
    <property type="entry name" value="Anth_synth_I-like"/>
</dbReference>
<dbReference type="EMBL" id="LHUR01000021">
    <property type="protein sequence ID" value="KOA19979.1"/>
    <property type="molecule type" value="Genomic_DNA"/>
</dbReference>
<evidence type="ECO:0000256" key="10">
    <source>
        <dbReference type="ARBA" id="ARBA00022842"/>
    </source>
</evidence>
<evidence type="ECO:0000256" key="8">
    <source>
        <dbReference type="ARBA" id="ARBA00022723"/>
    </source>
</evidence>
<dbReference type="AlphaFoldDB" id="A0A0L6ZAH7"/>
<keyword evidence="9 15" id="KW-0822">Tryptophan biosynthesis</keyword>
<feature type="coiled-coil region" evidence="16">
    <location>
        <begin position="155"/>
        <end position="183"/>
    </location>
</feature>
<dbReference type="Pfam" id="PF04715">
    <property type="entry name" value="Anth_synt_I_N"/>
    <property type="match status" value="1"/>
</dbReference>
<dbReference type="InterPro" id="IPR006805">
    <property type="entry name" value="Anth_synth_I_N"/>
</dbReference>
<evidence type="ECO:0000256" key="14">
    <source>
        <dbReference type="ARBA" id="ARBA00047683"/>
    </source>
</evidence>
<dbReference type="Proteomes" id="UP000037043">
    <property type="component" value="Unassembled WGS sequence"/>
</dbReference>
<keyword evidence="10 15" id="KW-0460">Magnesium</keyword>
<keyword evidence="11 15" id="KW-0057">Aromatic amino acid biosynthesis</keyword>
<keyword evidence="8 15" id="KW-0479">Metal-binding</keyword>
<name>A0A0L6ZAH7_9CLOT</name>
<evidence type="ECO:0000313" key="19">
    <source>
        <dbReference type="EMBL" id="KOA19979.1"/>
    </source>
</evidence>
<dbReference type="GO" id="GO:0000162">
    <property type="term" value="P:L-tryptophan biosynthetic process"/>
    <property type="evidence" value="ECO:0007669"/>
    <property type="project" value="UniProtKB-UniPathway"/>
</dbReference>
<accession>A0A0L6ZAH7</accession>
<dbReference type="EC" id="4.1.3.27" evidence="5 15"/>
<evidence type="ECO:0000256" key="3">
    <source>
        <dbReference type="ARBA" id="ARBA00009562"/>
    </source>
</evidence>
<dbReference type="InterPro" id="IPR005256">
    <property type="entry name" value="Anth_synth_I_PabB"/>
</dbReference>
<comment type="function">
    <text evidence="13 15">Part of a heterotetrameric complex that catalyzes the two-step biosynthesis of anthranilate, an intermediate in the biosynthesis of L-tryptophan. In the first step, the glutamine-binding beta subunit (TrpG) of anthranilate synthase (AS) provides the glutamine amidotransferase activity which generates ammonia as a substrate that, along with chorismate, is used in the second step, catalyzed by the large alpha subunit of AS (TrpE) to produce anthranilate. In the absence of TrpG, TrpE can synthesize anthranilate directly from chorismate and high concentrations of ammonia.</text>
</comment>
<dbReference type="Pfam" id="PF00425">
    <property type="entry name" value="Chorismate_bind"/>
    <property type="match status" value="1"/>
</dbReference>
<evidence type="ECO:0000259" key="18">
    <source>
        <dbReference type="Pfam" id="PF04715"/>
    </source>
</evidence>
<comment type="similarity">
    <text evidence="3 15">Belongs to the anthranilate synthase component I family.</text>
</comment>
<evidence type="ECO:0000256" key="7">
    <source>
        <dbReference type="ARBA" id="ARBA00022605"/>
    </source>
</evidence>
<gene>
    <name evidence="15 19" type="primary">trpE</name>
    <name evidence="19" type="ORF">CLHOM_15440</name>
</gene>
<comment type="pathway">
    <text evidence="2 15">Amino-acid biosynthesis; L-tryptophan biosynthesis; L-tryptophan from chorismate: step 1/5.</text>
</comment>
<comment type="catalytic activity">
    <reaction evidence="14 15">
        <text>chorismate + L-glutamine = anthranilate + pyruvate + L-glutamate + H(+)</text>
        <dbReference type="Rhea" id="RHEA:21732"/>
        <dbReference type="ChEBI" id="CHEBI:15361"/>
        <dbReference type="ChEBI" id="CHEBI:15378"/>
        <dbReference type="ChEBI" id="CHEBI:16567"/>
        <dbReference type="ChEBI" id="CHEBI:29748"/>
        <dbReference type="ChEBI" id="CHEBI:29985"/>
        <dbReference type="ChEBI" id="CHEBI:58359"/>
        <dbReference type="EC" id="4.1.3.27"/>
    </reaction>
</comment>
<evidence type="ECO:0000256" key="4">
    <source>
        <dbReference type="ARBA" id="ARBA00011575"/>
    </source>
</evidence>
<comment type="cofactor">
    <cofactor evidence="1 15">
        <name>Mg(2+)</name>
        <dbReference type="ChEBI" id="CHEBI:18420"/>
    </cofactor>
</comment>
<evidence type="ECO:0000256" key="5">
    <source>
        <dbReference type="ARBA" id="ARBA00012266"/>
    </source>
</evidence>
<evidence type="ECO:0000256" key="12">
    <source>
        <dbReference type="ARBA" id="ARBA00023239"/>
    </source>
</evidence>
<dbReference type="PRINTS" id="PR00095">
    <property type="entry name" value="ANTSNTHASEI"/>
</dbReference>